<dbReference type="InterPro" id="IPR014284">
    <property type="entry name" value="RNA_pol_sigma-70_dom"/>
</dbReference>
<accession>A0A5S9IV20</accession>
<dbReference type="PANTHER" id="PTHR43133:SF51">
    <property type="entry name" value="RNA POLYMERASE SIGMA FACTOR"/>
    <property type="match status" value="1"/>
</dbReference>
<evidence type="ECO:0000313" key="6">
    <source>
        <dbReference type="Proteomes" id="UP000326354"/>
    </source>
</evidence>
<sequence>MTNLNKPCSTMTIELIQYIQNNPDTIQHMDAFLSRYQTPIFNFVRLTVGHYHDSYDLTNKILLTLSKKVKEVREKKAFNALALKVIKGEISNYWKGKKTKKAQLMRQATIYHNDEHISLLSTLESNEKKAEEVLNLLVIRDLIEHAEDPLMKQIFILRYRDDESIESIVKKLNITDYQVKKYLKSIHNEVKNYLEEGENE</sequence>
<gene>
    <name evidence="5" type="ORF">UABAM_06457</name>
</gene>
<evidence type="ECO:0000256" key="4">
    <source>
        <dbReference type="ARBA" id="ARBA00023163"/>
    </source>
</evidence>
<evidence type="ECO:0000256" key="1">
    <source>
        <dbReference type="ARBA" id="ARBA00010641"/>
    </source>
</evidence>
<dbReference type="InterPro" id="IPR013325">
    <property type="entry name" value="RNA_pol_sigma_r2"/>
</dbReference>
<keyword evidence="2" id="KW-0805">Transcription regulation</keyword>
<dbReference type="Proteomes" id="UP000326354">
    <property type="component" value="Chromosome"/>
</dbReference>
<dbReference type="RefSeq" id="WP_151972159.1">
    <property type="nucleotide sequence ID" value="NZ_AP019860.1"/>
</dbReference>
<dbReference type="GO" id="GO:0016987">
    <property type="term" value="F:sigma factor activity"/>
    <property type="evidence" value="ECO:0007669"/>
    <property type="project" value="UniProtKB-KW"/>
</dbReference>
<evidence type="ECO:0000256" key="3">
    <source>
        <dbReference type="ARBA" id="ARBA00023082"/>
    </source>
</evidence>
<dbReference type="AlphaFoldDB" id="A0A5S9IV20"/>
<dbReference type="PANTHER" id="PTHR43133">
    <property type="entry name" value="RNA POLYMERASE ECF-TYPE SIGMA FACTO"/>
    <property type="match status" value="1"/>
</dbReference>
<dbReference type="InterPro" id="IPR039425">
    <property type="entry name" value="RNA_pol_sigma-70-like"/>
</dbReference>
<dbReference type="SUPFAM" id="SSF88946">
    <property type="entry name" value="Sigma2 domain of RNA polymerase sigma factors"/>
    <property type="match status" value="1"/>
</dbReference>
<evidence type="ECO:0000313" key="5">
    <source>
        <dbReference type="EMBL" id="BBM88041.1"/>
    </source>
</evidence>
<proteinExistence type="inferred from homology"/>
<comment type="similarity">
    <text evidence="1">Belongs to the sigma-70 factor family. ECF subfamily.</text>
</comment>
<keyword evidence="4" id="KW-0804">Transcription</keyword>
<protein>
    <submittedName>
        <fullName evidence="5">Uncharacterized protein</fullName>
    </submittedName>
</protein>
<dbReference type="KEGG" id="uam:UABAM_06457"/>
<keyword evidence="3" id="KW-0731">Sigma factor</keyword>
<dbReference type="InterPro" id="IPR013324">
    <property type="entry name" value="RNA_pol_sigma_r3/r4-like"/>
</dbReference>
<dbReference type="Gene3D" id="1.10.1740.10">
    <property type="match status" value="1"/>
</dbReference>
<dbReference type="GO" id="GO:0006352">
    <property type="term" value="P:DNA-templated transcription initiation"/>
    <property type="evidence" value="ECO:0007669"/>
    <property type="project" value="InterPro"/>
</dbReference>
<dbReference type="EMBL" id="AP019860">
    <property type="protein sequence ID" value="BBM88041.1"/>
    <property type="molecule type" value="Genomic_DNA"/>
</dbReference>
<organism evidence="5 6">
    <name type="scientific">Uabimicrobium amorphum</name>
    <dbReference type="NCBI Taxonomy" id="2596890"/>
    <lineage>
        <taxon>Bacteria</taxon>
        <taxon>Pseudomonadati</taxon>
        <taxon>Planctomycetota</taxon>
        <taxon>Candidatus Uabimicrobiia</taxon>
        <taxon>Candidatus Uabimicrobiales</taxon>
        <taxon>Candidatus Uabimicrobiaceae</taxon>
        <taxon>Candidatus Uabimicrobium</taxon>
    </lineage>
</organism>
<reference evidence="5 6" key="1">
    <citation type="submission" date="2019-08" db="EMBL/GenBank/DDBJ databases">
        <title>Complete genome sequence of Candidatus Uab amorphum.</title>
        <authorList>
            <person name="Shiratori T."/>
            <person name="Suzuki S."/>
            <person name="Kakizawa Y."/>
            <person name="Ishida K."/>
        </authorList>
    </citation>
    <scope>NUCLEOTIDE SEQUENCE [LARGE SCALE GENOMIC DNA]</scope>
    <source>
        <strain evidence="5 6">SRT547</strain>
    </source>
</reference>
<dbReference type="NCBIfam" id="TIGR02937">
    <property type="entry name" value="sigma70-ECF"/>
    <property type="match status" value="1"/>
</dbReference>
<dbReference type="SUPFAM" id="SSF88659">
    <property type="entry name" value="Sigma3 and sigma4 domains of RNA polymerase sigma factors"/>
    <property type="match status" value="1"/>
</dbReference>
<keyword evidence="6" id="KW-1185">Reference proteome</keyword>
<name>A0A5S9IV20_UABAM</name>
<evidence type="ECO:0000256" key="2">
    <source>
        <dbReference type="ARBA" id="ARBA00023015"/>
    </source>
</evidence>